<dbReference type="OrthoDB" id="9812531at2"/>
<proteinExistence type="inferred from homology"/>
<evidence type="ECO:0000256" key="11">
    <source>
        <dbReference type="SAM" id="Phobius"/>
    </source>
</evidence>
<dbReference type="GO" id="GO:0051301">
    <property type="term" value="P:cell division"/>
    <property type="evidence" value="ECO:0007669"/>
    <property type="project" value="UniProtKB-KW"/>
</dbReference>
<feature type="domain" description="ABC3 transporter permease C-terminal" evidence="12">
    <location>
        <begin position="173"/>
        <end position="295"/>
    </location>
</feature>
<keyword evidence="6 11" id="KW-0812">Transmembrane</keyword>
<evidence type="ECO:0000256" key="2">
    <source>
        <dbReference type="ARBA" id="ARBA00007379"/>
    </source>
</evidence>
<evidence type="ECO:0000256" key="5">
    <source>
        <dbReference type="ARBA" id="ARBA00022618"/>
    </source>
</evidence>
<dbReference type="RefSeq" id="WP_076348159.1">
    <property type="nucleotide sequence ID" value="NZ_FTOO01000010.1"/>
</dbReference>
<evidence type="ECO:0000256" key="8">
    <source>
        <dbReference type="ARBA" id="ARBA00023136"/>
    </source>
</evidence>
<comment type="similarity">
    <text evidence="2 10">Belongs to the ABC-4 integral membrane protein family. FtsX subfamily.</text>
</comment>
<evidence type="ECO:0000259" key="13">
    <source>
        <dbReference type="Pfam" id="PF18075"/>
    </source>
</evidence>
<dbReference type="STRING" id="252246.SAMN05421799_1103"/>
<dbReference type="InterPro" id="IPR004513">
    <property type="entry name" value="FtsX"/>
</dbReference>
<evidence type="ECO:0000259" key="12">
    <source>
        <dbReference type="Pfam" id="PF02687"/>
    </source>
</evidence>
<dbReference type="InterPro" id="IPR040690">
    <property type="entry name" value="FtsX_ECD"/>
</dbReference>
<evidence type="ECO:0000256" key="4">
    <source>
        <dbReference type="ARBA" id="ARBA00022475"/>
    </source>
</evidence>
<dbReference type="Pfam" id="PF18075">
    <property type="entry name" value="FtsX_ECD"/>
    <property type="match status" value="1"/>
</dbReference>
<dbReference type="PIRSF" id="PIRSF003097">
    <property type="entry name" value="FtsX"/>
    <property type="match status" value="1"/>
</dbReference>
<organism evidence="14 15">
    <name type="scientific">Alicyclobacillus vulcanalis</name>
    <dbReference type="NCBI Taxonomy" id="252246"/>
    <lineage>
        <taxon>Bacteria</taxon>
        <taxon>Bacillati</taxon>
        <taxon>Bacillota</taxon>
        <taxon>Bacilli</taxon>
        <taxon>Bacillales</taxon>
        <taxon>Alicyclobacillaceae</taxon>
        <taxon>Alicyclobacillus</taxon>
    </lineage>
</organism>
<gene>
    <name evidence="14" type="ORF">SAMN05421799_1103</name>
</gene>
<dbReference type="Gene3D" id="3.30.70.3040">
    <property type="match status" value="1"/>
</dbReference>
<sequence length="296" mass="32756">MMTRWIRHVREGIKNVVRNGWMSFAALSAVVVTLAVLGFSLILTFNVQQMSNSVTGQLEFSAFLNVNASEQQGKVVAQEIRELPGVASVQVISKNEGLQQMKQELGQELSDVLNAFKQNPLPIQIVVKPQDPHQIDRLAKEVSEIPGVAAVRDPHKLAAAIFRTLAVVRDVGIVFVVGLIVTSMFLISNTIRMTIFHRRREIEIMKLVGATNWFIRWPFIIEGMIIGLVGSAIPVALLVYGYRSLYVKAKGVFSGLAFPLVQASQIEVKLAVILIAMGLLIGMWGGVITVRRFLRV</sequence>
<keyword evidence="7 11" id="KW-1133">Transmembrane helix</keyword>
<dbReference type="AlphaFoldDB" id="A0A1N7NVY0"/>
<dbReference type="GO" id="GO:0005886">
    <property type="term" value="C:plasma membrane"/>
    <property type="evidence" value="ECO:0007669"/>
    <property type="project" value="UniProtKB-SubCell"/>
</dbReference>
<keyword evidence="4 10" id="KW-1003">Cell membrane</keyword>
<name>A0A1N7NVY0_9BACL</name>
<evidence type="ECO:0000313" key="15">
    <source>
        <dbReference type="Proteomes" id="UP000186156"/>
    </source>
</evidence>
<evidence type="ECO:0000256" key="3">
    <source>
        <dbReference type="ARBA" id="ARBA00021907"/>
    </source>
</evidence>
<dbReference type="NCBIfam" id="NF038347">
    <property type="entry name" value="FtsX_Gpos"/>
    <property type="match status" value="1"/>
</dbReference>
<keyword evidence="5 10" id="KW-0132">Cell division</keyword>
<feature type="domain" description="FtsX extracellular" evidence="13">
    <location>
        <begin position="59"/>
        <end position="151"/>
    </location>
</feature>
<accession>A0A1N7NVY0</accession>
<evidence type="ECO:0000256" key="10">
    <source>
        <dbReference type="PIRNR" id="PIRNR003097"/>
    </source>
</evidence>
<dbReference type="InterPro" id="IPR003838">
    <property type="entry name" value="ABC3_permease_C"/>
</dbReference>
<evidence type="ECO:0000256" key="6">
    <source>
        <dbReference type="ARBA" id="ARBA00022692"/>
    </source>
</evidence>
<feature type="transmembrane region" description="Helical" evidence="11">
    <location>
        <begin position="21"/>
        <end position="43"/>
    </location>
</feature>
<dbReference type="EMBL" id="FTOO01000010">
    <property type="protein sequence ID" value="SIT02448.1"/>
    <property type="molecule type" value="Genomic_DNA"/>
</dbReference>
<reference evidence="15" key="1">
    <citation type="submission" date="2017-01" db="EMBL/GenBank/DDBJ databases">
        <authorList>
            <person name="Varghese N."/>
            <person name="Submissions S."/>
        </authorList>
    </citation>
    <scope>NUCLEOTIDE SEQUENCE [LARGE SCALE GENOMIC DNA]</scope>
    <source>
        <strain evidence="15">DSM 16176</strain>
    </source>
</reference>
<evidence type="ECO:0000256" key="9">
    <source>
        <dbReference type="ARBA" id="ARBA00023306"/>
    </source>
</evidence>
<dbReference type="Pfam" id="PF02687">
    <property type="entry name" value="FtsX"/>
    <property type="match status" value="1"/>
</dbReference>
<evidence type="ECO:0000256" key="1">
    <source>
        <dbReference type="ARBA" id="ARBA00004651"/>
    </source>
</evidence>
<comment type="subcellular location">
    <subcellularLocation>
        <location evidence="1">Cell membrane</location>
        <topology evidence="1">Multi-pass membrane protein</topology>
    </subcellularLocation>
</comment>
<comment type="function">
    <text evidence="10">Part of the ABC transporter FtsEX involved in asymmetric cellular division facilitating the initiation of sporulation.</text>
</comment>
<dbReference type="Proteomes" id="UP000186156">
    <property type="component" value="Unassembled WGS sequence"/>
</dbReference>
<dbReference type="PANTHER" id="PTHR47755:SF1">
    <property type="entry name" value="CELL DIVISION PROTEIN FTSX"/>
    <property type="match status" value="1"/>
</dbReference>
<keyword evidence="15" id="KW-1185">Reference proteome</keyword>
<dbReference type="PANTHER" id="PTHR47755">
    <property type="entry name" value="CELL DIVISION PROTEIN FTSX"/>
    <property type="match status" value="1"/>
</dbReference>
<keyword evidence="9 10" id="KW-0131">Cell cycle</keyword>
<feature type="transmembrane region" description="Helical" evidence="11">
    <location>
        <begin position="213"/>
        <end position="240"/>
    </location>
</feature>
<keyword evidence="8 10" id="KW-0472">Membrane</keyword>
<evidence type="ECO:0000313" key="14">
    <source>
        <dbReference type="EMBL" id="SIT02448.1"/>
    </source>
</evidence>
<feature type="transmembrane region" description="Helical" evidence="11">
    <location>
        <begin position="171"/>
        <end position="192"/>
    </location>
</feature>
<protein>
    <recommendedName>
        <fullName evidence="3 10">Cell division protein FtsX</fullName>
    </recommendedName>
</protein>
<feature type="transmembrane region" description="Helical" evidence="11">
    <location>
        <begin position="270"/>
        <end position="290"/>
    </location>
</feature>
<evidence type="ECO:0000256" key="7">
    <source>
        <dbReference type="ARBA" id="ARBA00022989"/>
    </source>
</evidence>
<dbReference type="InterPro" id="IPR058204">
    <property type="entry name" value="FtsX_firmicutes-type"/>
</dbReference>